<comment type="caution">
    <text evidence="2">The sequence shown here is derived from an EMBL/GenBank/DDBJ whole genome shotgun (WGS) entry which is preliminary data.</text>
</comment>
<feature type="region of interest" description="Disordered" evidence="1">
    <location>
        <begin position="1"/>
        <end position="41"/>
    </location>
</feature>
<accession>A0A9W7GKT8</accession>
<protein>
    <submittedName>
        <fullName evidence="2">Uncharacterized protein</fullName>
    </submittedName>
</protein>
<dbReference type="Proteomes" id="UP001165065">
    <property type="component" value="Unassembled WGS sequence"/>
</dbReference>
<reference evidence="3" key="1">
    <citation type="journal article" date="2023" name="Commun. Biol.">
        <title>Genome analysis of Parmales, the sister group of diatoms, reveals the evolutionary specialization of diatoms from phago-mixotrophs to photoautotrophs.</title>
        <authorList>
            <person name="Ban H."/>
            <person name="Sato S."/>
            <person name="Yoshikawa S."/>
            <person name="Yamada K."/>
            <person name="Nakamura Y."/>
            <person name="Ichinomiya M."/>
            <person name="Sato N."/>
            <person name="Blanc-Mathieu R."/>
            <person name="Endo H."/>
            <person name="Kuwata A."/>
            <person name="Ogata H."/>
        </authorList>
    </citation>
    <scope>NUCLEOTIDE SEQUENCE [LARGE SCALE GENOMIC DNA]</scope>
</reference>
<dbReference type="AlphaFoldDB" id="A0A9W7GKT8"/>
<feature type="compositionally biased region" description="Low complexity" evidence="1">
    <location>
        <begin position="118"/>
        <end position="129"/>
    </location>
</feature>
<feature type="region of interest" description="Disordered" evidence="1">
    <location>
        <begin position="110"/>
        <end position="130"/>
    </location>
</feature>
<dbReference type="OrthoDB" id="10419883at2759"/>
<proteinExistence type="predicted"/>
<gene>
    <name evidence="2" type="ORF">TrCOL_g10944</name>
</gene>
<feature type="region of interest" description="Disordered" evidence="1">
    <location>
        <begin position="274"/>
        <end position="305"/>
    </location>
</feature>
<dbReference type="EMBL" id="BRYA01000265">
    <property type="protein sequence ID" value="GMI45797.1"/>
    <property type="molecule type" value="Genomic_DNA"/>
</dbReference>
<sequence>MPNPTSADEGTADDVQPPTIARYSKRRGGQKPSTPDPPSLMIPKVYGGFSDVRGMAVRRYLENFACSSRAGGSGERIKATMSSIIAQLTKLIHNVRKQMRVINKLLQQAKQREKDSAKTSSKASAPGASLKQEIGKDEYRTICHDLRMDLCDLAVVVKTLKTAICVIKTGEPGPLPPSISDFTWEMYVPDMVSVRERMNDLCELLALNLYNAEIESSGTWPGHGWPKYVAKKVGTVGEWGEWGLSGGTLRVKDGVGADSIIDYITDMAQVDGLASGDSSGRGKKKGDRGRGKGSYVGKGAKAEGSRGLGLGGEKVGARLGRLVVRALENGRDRRINEFQEYCVKPGGGVKGEKGGKKQKAGMGGGNMPEEEGYVLQVNNAVHNFWEALMKVEMWVRGLWGGQISDWSSSTSIQSRFYVPIWVPEGIGRSEGWERRLYFTPLLSSEKVTGNIIKVLFEQLPLAINDIDVMCSSDRVAMMSSYWIKAKVLACLDKGRGGETGGQSQEGLEVVTKMIQEENNKADALGAAAQMLEGWATSEMITDYGVLDVEDEWFEEVLALLLDDLSKQKASFLIAGRKSLAASQLRHAWEFDEEVFEALIRDYRDAAKECFEALGTWECFKYVDRQVNEIEILSALKVSTELSDLLEGECGTGLFFEDKFESVVTMRDRERDRAFDKDRASRD</sequence>
<keyword evidence="3" id="KW-1185">Reference proteome</keyword>
<evidence type="ECO:0000313" key="3">
    <source>
        <dbReference type="Proteomes" id="UP001165065"/>
    </source>
</evidence>
<organism evidence="2 3">
    <name type="scientific">Triparma columacea</name>
    <dbReference type="NCBI Taxonomy" id="722753"/>
    <lineage>
        <taxon>Eukaryota</taxon>
        <taxon>Sar</taxon>
        <taxon>Stramenopiles</taxon>
        <taxon>Ochrophyta</taxon>
        <taxon>Bolidophyceae</taxon>
        <taxon>Parmales</taxon>
        <taxon>Triparmaceae</taxon>
        <taxon>Triparma</taxon>
    </lineage>
</organism>
<name>A0A9W7GKT8_9STRA</name>
<evidence type="ECO:0000256" key="1">
    <source>
        <dbReference type="SAM" id="MobiDB-lite"/>
    </source>
</evidence>
<evidence type="ECO:0000313" key="2">
    <source>
        <dbReference type="EMBL" id="GMI45797.1"/>
    </source>
</evidence>